<sequence>MFSDRYSRQRLFKPIGENGQVKIGQKHVMIVGAGALGTANAEILVRSGIGKLTVIDRDYVELSNLQRQQLFSEKDVQNQLPKAIAAKKRLAQINRTTEIEAFVLDATSESLPPLLETVDVLIDATDNFDIRFVLNDLLEQYQIPWVFGACVGSTGMSFTIIPGQTPCLQCLLKATPLSGATCDSVGIISPAVQMVVAHQTTEVLKLLVEDHEALRTMLVTFDLWNNRYQSINIERAKREDCPTCGVNPSFSYLNYQGQTKTEVLCGRDTVQIRANQPIPLDILEKRLQAVGEVKRNPFLLTMCYQNYRLVFFKDGRAFVHGTNSIEKAKSIYYQLVG</sequence>
<protein>
    <submittedName>
        <fullName evidence="3">MoeB/ThiF family adenylyltransferase</fullName>
    </submittedName>
</protein>
<dbReference type="RefSeq" id="WP_272446920.1">
    <property type="nucleotide sequence ID" value="NZ_JAMQKC010000015.1"/>
</dbReference>
<comment type="similarity">
    <text evidence="1">Belongs to the HesA/MoeB/ThiF family.</text>
</comment>
<evidence type="ECO:0000256" key="1">
    <source>
        <dbReference type="ARBA" id="ARBA00009919"/>
    </source>
</evidence>
<name>A0A9X3WIV0_9BACI</name>
<dbReference type="Proteomes" id="UP001145069">
    <property type="component" value="Unassembled WGS sequence"/>
</dbReference>
<comment type="caution">
    <text evidence="3">The sequence shown here is derived from an EMBL/GenBank/DDBJ whole genome shotgun (WGS) entry which is preliminary data.</text>
</comment>
<dbReference type="GO" id="GO:0002143">
    <property type="term" value="P:tRNA wobble position uridine thiolation"/>
    <property type="evidence" value="ECO:0007669"/>
    <property type="project" value="TreeGrafter"/>
</dbReference>
<gene>
    <name evidence="3" type="ORF">NC799_13215</name>
</gene>
<dbReference type="SUPFAM" id="SSF69572">
    <property type="entry name" value="Activating enzymes of the ubiquitin-like proteins"/>
    <property type="match status" value="1"/>
</dbReference>
<dbReference type="GO" id="GO:0032447">
    <property type="term" value="P:protein urmylation"/>
    <property type="evidence" value="ECO:0007669"/>
    <property type="project" value="TreeGrafter"/>
</dbReference>
<accession>A0A9X3WIV0</accession>
<dbReference type="EMBL" id="JAMQKC010000015">
    <property type="protein sequence ID" value="MDC3417856.1"/>
    <property type="molecule type" value="Genomic_DNA"/>
</dbReference>
<dbReference type="CDD" id="cd00757">
    <property type="entry name" value="ThiF_MoeB_HesA_family"/>
    <property type="match status" value="1"/>
</dbReference>
<dbReference type="GO" id="GO:0042292">
    <property type="term" value="F:URM1 activating enzyme activity"/>
    <property type="evidence" value="ECO:0007669"/>
    <property type="project" value="TreeGrafter"/>
</dbReference>
<dbReference type="Pfam" id="PF00899">
    <property type="entry name" value="ThiF"/>
    <property type="match status" value="1"/>
</dbReference>
<dbReference type="InterPro" id="IPR045886">
    <property type="entry name" value="ThiF/MoeB/HesA"/>
</dbReference>
<dbReference type="PANTHER" id="PTHR10953">
    <property type="entry name" value="UBIQUITIN-ACTIVATING ENZYME E1"/>
    <property type="match status" value="1"/>
</dbReference>
<dbReference type="InterPro" id="IPR035985">
    <property type="entry name" value="Ubiquitin-activating_enz"/>
</dbReference>
<dbReference type="PANTHER" id="PTHR10953:SF102">
    <property type="entry name" value="ADENYLYLTRANSFERASE AND SULFURTRANSFERASE MOCS3"/>
    <property type="match status" value="1"/>
</dbReference>
<reference evidence="3" key="1">
    <citation type="submission" date="2022-06" db="EMBL/GenBank/DDBJ databases">
        <title>Aquibacillus sp. a new bacterium isolated from soil saline samples.</title>
        <authorList>
            <person name="Galisteo C."/>
            <person name="De La Haba R."/>
            <person name="Sanchez-Porro C."/>
            <person name="Ventosa A."/>
        </authorList>
    </citation>
    <scope>NUCLEOTIDE SEQUENCE</scope>
    <source>
        <strain evidence="3">3ASR75-54</strain>
    </source>
</reference>
<dbReference type="AlphaFoldDB" id="A0A9X3WIV0"/>
<keyword evidence="3" id="KW-0808">Transferase</keyword>
<keyword evidence="4" id="KW-1185">Reference proteome</keyword>
<dbReference type="InterPro" id="IPR000594">
    <property type="entry name" value="ThiF_NAD_FAD-bd"/>
</dbReference>
<evidence type="ECO:0000313" key="4">
    <source>
        <dbReference type="Proteomes" id="UP001145069"/>
    </source>
</evidence>
<dbReference type="NCBIfam" id="NF009123">
    <property type="entry name" value="PRK12475.1"/>
    <property type="match status" value="1"/>
</dbReference>
<dbReference type="GO" id="GO:0016779">
    <property type="term" value="F:nucleotidyltransferase activity"/>
    <property type="evidence" value="ECO:0007669"/>
    <property type="project" value="UniProtKB-KW"/>
</dbReference>
<evidence type="ECO:0000259" key="2">
    <source>
        <dbReference type="Pfam" id="PF00899"/>
    </source>
</evidence>
<dbReference type="GO" id="GO:0004792">
    <property type="term" value="F:thiosulfate-cyanide sulfurtransferase activity"/>
    <property type="evidence" value="ECO:0007669"/>
    <property type="project" value="TreeGrafter"/>
</dbReference>
<proteinExistence type="inferred from homology"/>
<feature type="domain" description="THIF-type NAD/FAD binding fold" evidence="2">
    <location>
        <begin position="6"/>
        <end position="242"/>
    </location>
</feature>
<organism evidence="3 4">
    <name type="scientific">Aquibacillus salsiterrae</name>
    <dbReference type="NCBI Taxonomy" id="2950439"/>
    <lineage>
        <taxon>Bacteria</taxon>
        <taxon>Bacillati</taxon>
        <taxon>Bacillota</taxon>
        <taxon>Bacilli</taxon>
        <taxon>Bacillales</taxon>
        <taxon>Bacillaceae</taxon>
        <taxon>Aquibacillus</taxon>
    </lineage>
</organism>
<keyword evidence="3" id="KW-0548">Nucleotidyltransferase</keyword>
<dbReference type="FunFam" id="3.40.50.720:FF:000080">
    <property type="entry name" value="Thiazole biosynthesis adenylyltransferase ThiF"/>
    <property type="match status" value="1"/>
</dbReference>
<dbReference type="GO" id="GO:0005737">
    <property type="term" value="C:cytoplasm"/>
    <property type="evidence" value="ECO:0007669"/>
    <property type="project" value="TreeGrafter"/>
</dbReference>
<dbReference type="Gene3D" id="3.40.50.720">
    <property type="entry name" value="NAD(P)-binding Rossmann-like Domain"/>
    <property type="match status" value="1"/>
</dbReference>
<evidence type="ECO:0000313" key="3">
    <source>
        <dbReference type="EMBL" id="MDC3417856.1"/>
    </source>
</evidence>